<comment type="caution">
    <text evidence="4">The sequence shown here is derived from an EMBL/GenBank/DDBJ whole genome shotgun (WGS) entry which is preliminary data.</text>
</comment>
<gene>
    <name evidence="4" type="ORF">HHUSO_G24533</name>
</gene>
<dbReference type="InterPro" id="IPR011333">
    <property type="entry name" value="SKP1/BTB/POZ_sf"/>
</dbReference>
<keyword evidence="2" id="KW-0677">Repeat</keyword>
<keyword evidence="1" id="KW-0880">Kelch repeat</keyword>
<dbReference type="SMART" id="SM00612">
    <property type="entry name" value="Kelch"/>
    <property type="match status" value="2"/>
</dbReference>
<dbReference type="Gene3D" id="3.30.710.10">
    <property type="entry name" value="Potassium Channel Kv1.1, Chain A"/>
    <property type="match status" value="1"/>
</dbReference>
<name>A0ABR0YR95_HUSHU</name>
<dbReference type="EMBL" id="JAHFZB010000024">
    <property type="protein sequence ID" value="KAK6475112.1"/>
    <property type="molecule type" value="Genomic_DNA"/>
</dbReference>
<protein>
    <submittedName>
        <fullName evidence="4">Kelch repeat and BTB domain-containing protein 13-like</fullName>
    </submittedName>
</protein>
<dbReference type="PROSITE" id="PS50097">
    <property type="entry name" value="BTB"/>
    <property type="match status" value="1"/>
</dbReference>
<evidence type="ECO:0000256" key="2">
    <source>
        <dbReference type="ARBA" id="ARBA00022737"/>
    </source>
</evidence>
<dbReference type="PANTHER" id="PTHR46375:SF3">
    <property type="entry name" value="KELCH REPEAT AND BTB DOMAIN-CONTAINING PROTEIN 13"/>
    <property type="match status" value="1"/>
</dbReference>
<organism evidence="4 5">
    <name type="scientific">Huso huso</name>
    <name type="common">Beluga</name>
    <name type="synonym">Acipenser huso</name>
    <dbReference type="NCBI Taxonomy" id="61971"/>
    <lineage>
        <taxon>Eukaryota</taxon>
        <taxon>Metazoa</taxon>
        <taxon>Chordata</taxon>
        <taxon>Craniata</taxon>
        <taxon>Vertebrata</taxon>
        <taxon>Euteleostomi</taxon>
        <taxon>Actinopterygii</taxon>
        <taxon>Chondrostei</taxon>
        <taxon>Acipenseriformes</taxon>
        <taxon>Acipenseridae</taxon>
        <taxon>Huso</taxon>
    </lineage>
</organism>
<dbReference type="CDD" id="cd18486">
    <property type="entry name" value="BACK_KBTBD13"/>
    <property type="match status" value="1"/>
</dbReference>
<dbReference type="InterPro" id="IPR000210">
    <property type="entry name" value="BTB/POZ_dom"/>
</dbReference>
<dbReference type="Gene3D" id="2.120.10.80">
    <property type="entry name" value="Kelch-type beta propeller"/>
    <property type="match status" value="1"/>
</dbReference>
<dbReference type="SUPFAM" id="SSF117281">
    <property type="entry name" value="Kelch motif"/>
    <property type="match status" value="1"/>
</dbReference>
<reference evidence="4 5" key="1">
    <citation type="submission" date="2021-05" db="EMBL/GenBank/DDBJ databases">
        <authorList>
            <person name="Zahm M."/>
            <person name="Klopp C."/>
            <person name="Cabau C."/>
            <person name="Kuhl H."/>
            <person name="Suciu R."/>
            <person name="Ciorpac M."/>
            <person name="Holostenco D."/>
            <person name="Gessner J."/>
            <person name="Wuertz S."/>
            <person name="Hohne C."/>
            <person name="Stock M."/>
            <person name="Gislard M."/>
            <person name="Lluch J."/>
            <person name="Milhes M."/>
            <person name="Lampietro C."/>
            <person name="Lopez Roques C."/>
            <person name="Donnadieu C."/>
            <person name="Du K."/>
            <person name="Schartl M."/>
            <person name="Guiguen Y."/>
        </authorList>
    </citation>
    <scope>NUCLEOTIDE SEQUENCE [LARGE SCALE GENOMIC DNA]</scope>
    <source>
        <strain evidence="4">Hh-F2</strain>
        <tissue evidence="4">Blood</tissue>
    </source>
</reference>
<dbReference type="InterPro" id="IPR052392">
    <property type="entry name" value="Kelch-BTB_domain-containing"/>
</dbReference>
<evidence type="ECO:0000313" key="4">
    <source>
        <dbReference type="EMBL" id="KAK6475112.1"/>
    </source>
</evidence>
<evidence type="ECO:0000256" key="1">
    <source>
        <dbReference type="ARBA" id="ARBA00022441"/>
    </source>
</evidence>
<dbReference type="InterPro" id="IPR006652">
    <property type="entry name" value="Kelch_1"/>
</dbReference>
<dbReference type="SUPFAM" id="SSF54695">
    <property type="entry name" value="POZ domain"/>
    <property type="match status" value="1"/>
</dbReference>
<dbReference type="Proteomes" id="UP001369086">
    <property type="component" value="Unassembled WGS sequence"/>
</dbReference>
<proteinExistence type="predicted"/>
<keyword evidence="5" id="KW-1185">Reference proteome</keyword>
<dbReference type="Pfam" id="PF01344">
    <property type="entry name" value="Kelch_1"/>
    <property type="match status" value="2"/>
</dbReference>
<dbReference type="SMART" id="SM00225">
    <property type="entry name" value="BTB"/>
    <property type="match status" value="1"/>
</dbReference>
<dbReference type="PANTHER" id="PTHR46375">
    <property type="entry name" value="KELCH REPEAT AND BTB DOMAIN-CONTAINING PROTEIN 13-RELATED"/>
    <property type="match status" value="1"/>
</dbReference>
<accession>A0ABR0YR95</accession>
<feature type="domain" description="BTB" evidence="3">
    <location>
        <begin position="1"/>
        <end position="60"/>
    </location>
</feature>
<sequence length="463" mass="52336">MATLHVKVEDSLFAIDKVLLSENCEYFHALFESGMRECQQEEIHLLGLSAKGFDIVLKVLGGERPALDCDEIIEAIECAAFLQVKSLVKHLINLVNSNNCIEMYHAASMYGLLDLYHRCALFIRDMYSDLKEALECLPVDLLDYIDSLVPSTFIAVGAYSPTFVQDSLRSVCYLDEDSKTWKTLTDLPAEASTALAGVTVLDNKLYIVGGVYGVSKQAVELSFCYDPERNTWSHSSSPQQLRYNLTLMGHNGYLYAIGGEYDRRIISSVERYHVSTDTWSFVSPLPRPAAGAACAQAMGRMFVCLWKPIDTTDIYEYDPDKDQWLLITTLIRPQSYGHYMVAHRDNLYVMRNGPSDDFLRCMIDCFNITTLQWTVMAGQYVNSKGALFTSAVKGDSVFTVNRMLTLVYSVEEKMWKPKKEMQGYRWCGSLLTCFLRLPKTSSDDLSTDCIIHTGQQEPEDIKT</sequence>
<evidence type="ECO:0000313" key="5">
    <source>
        <dbReference type="Proteomes" id="UP001369086"/>
    </source>
</evidence>
<dbReference type="Pfam" id="PF00651">
    <property type="entry name" value="BTB"/>
    <property type="match status" value="1"/>
</dbReference>
<evidence type="ECO:0000259" key="3">
    <source>
        <dbReference type="PROSITE" id="PS50097"/>
    </source>
</evidence>
<dbReference type="InterPro" id="IPR015915">
    <property type="entry name" value="Kelch-typ_b-propeller"/>
</dbReference>